<proteinExistence type="predicted"/>
<accession>A0A0F9BAJ5</accession>
<dbReference type="EMBL" id="LAZR01038656">
    <property type="protein sequence ID" value="KKL18974.1"/>
    <property type="molecule type" value="Genomic_DNA"/>
</dbReference>
<name>A0A0F9BAJ5_9ZZZZ</name>
<protein>
    <submittedName>
        <fullName evidence="1">Uncharacterized protein</fullName>
    </submittedName>
</protein>
<gene>
    <name evidence="1" type="ORF">LCGC14_2470110</name>
</gene>
<dbReference type="AlphaFoldDB" id="A0A0F9BAJ5"/>
<organism evidence="1">
    <name type="scientific">marine sediment metagenome</name>
    <dbReference type="NCBI Taxonomy" id="412755"/>
    <lineage>
        <taxon>unclassified sequences</taxon>
        <taxon>metagenomes</taxon>
        <taxon>ecological metagenomes</taxon>
    </lineage>
</organism>
<sequence>MTHEYTKEEFEKQVKIGVEYAVECEMDEEQIIAHLTGHLWGTVGMVLQNQEREHVQKLYDEFGVKKEYTYNEPARVREDESEIEGEDARIY</sequence>
<evidence type="ECO:0000313" key="1">
    <source>
        <dbReference type="EMBL" id="KKL18974.1"/>
    </source>
</evidence>
<comment type="caution">
    <text evidence="1">The sequence shown here is derived from an EMBL/GenBank/DDBJ whole genome shotgun (WGS) entry which is preliminary data.</text>
</comment>
<reference evidence="1" key="1">
    <citation type="journal article" date="2015" name="Nature">
        <title>Complex archaea that bridge the gap between prokaryotes and eukaryotes.</title>
        <authorList>
            <person name="Spang A."/>
            <person name="Saw J.H."/>
            <person name="Jorgensen S.L."/>
            <person name="Zaremba-Niedzwiedzka K."/>
            <person name="Martijn J."/>
            <person name="Lind A.E."/>
            <person name="van Eijk R."/>
            <person name="Schleper C."/>
            <person name="Guy L."/>
            <person name="Ettema T.J."/>
        </authorList>
    </citation>
    <scope>NUCLEOTIDE SEQUENCE</scope>
</reference>